<dbReference type="RefSeq" id="WP_090149248.1">
    <property type="nucleotide sequence ID" value="NZ_FNAN01000006.1"/>
</dbReference>
<keyword evidence="3" id="KW-1185">Reference proteome</keyword>
<sequence>MSQYMVEIQLPAVMSEDFTAKIPAQRKKINELMEQGRLMSYALSDDYSRLWCVVRAETEFEVMSLVSEFPLIDYMDPKITKLMFNNVVALRLPMFSLN</sequence>
<dbReference type="Proteomes" id="UP000198748">
    <property type="component" value="Unassembled WGS sequence"/>
</dbReference>
<name>A0A1G7EPU3_9BACT</name>
<proteinExistence type="predicted"/>
<dbReference type="Pfam" id="PF02426">
    <property type="entry name" value="MIase"/>
    <property type="match status" value="1"/>
</dbReference>
<evidence type="ECO:0000313" key="2">
    <source>
        <dbReference type="EMBL" id="SDE65466.1"/>
    </source>
</evidence>
<keyword evidence="2" id="KW-0413">Isomerase</keyword>
<dbReference type="InterPro" id="IPR026029">
    <property type="entry name" value="MLI_dom"/>
</dbReference>
<feature type="domain" description="Muconolactone isomerase" evidence="1">
    <location>
        <begin position="6"/>
        <end position="82"/>
    </location>
</feature>
<dbReference type="STRING" id="659014.SAMN04487996_106128"/>
<dbReference type="AlphaFoldDB" id="A0A1G7EPU3"/>
<reference evidence="3" key="1">
    <citation type="submission" date="2016-10" db="EMBL/GenBank/DDBJ databases">
        <authorList>
            <person name="Varghese N."/>
            <person name="Submissions S."/>
        </authorList>
    </citation>
    <scope>NUCLEOTIDE SEQUENCE [LARGE SCALE GENOMIC DNA]</scope>
    <source>
        <strain evidence="3">DSM 25329</strain>
    </source>
</reference>
<dbReference type="OrthoDB" id="674301at2"/>
<evidence type="ECO:0000259" key="1">
    <source>
        <dbReference type="Pfam" id="PF02426"/>
    </source>
</evidence>
<dbReference type="Gene3D" id="3.30.70.1060">
    <property type="entry name" value="Dimeric alpha+beta barrel"/>
    <property type="match status" value="1"/>
</dbReference>
<dbReference type="EMBL" id="FNAN01000006">
    <property type="protein sequence ID" value="SDE65466.1"/>
    <property type="molecule type" value="Genomic_DNA"/>
</dbReference>
<protein>
    <submittedName>
        <fullName evidence="2">Muconolactone delta-isomerase</fullName>
    </submittedName>
</protein>
<gene>
    <name evidence="2" type="ORF">SAMN04487996_106128</name>
</gene>
<evidence type="ECO:0000313" key="3">
    <source>
        <dbReference type="Proteomes" id="UP000198748"/>
    </source>
</evidence>
<organism evidence="2 3">
    <name type="scientific">Dyadobacter soli</name>
    <dbReference type="NCBI Taxonomy" id="659014"/>
    <lineage>
        <taxon>Bacteria</taxon>
        <taxon>Pseudomonadati</taxon>
        <taxon>Bacteroidota</taxon>
        <taxon>Cytophagia</taxon>
        <taxon>Cytophagales</taxon>
        <taxon>Spirosomataceae</taxon>
        <taxon>Dyadobacter</taxon>
    </lineage>
</organism>
<dbReference type="GO" id="GO:0016853">
    <property type="term" value="F:isomerase activity"/>
    <property type="evidence" value="ECO:0007669"/>
    <property type="project" value="UniProtKB-KW"/>
</dbReference>
<accession>A0A1G7EPU3</accession>